<accession>A0A0A1FBT7</accession>
<feature type="chain" id="PRO_5001974153" description="Flagellar protein" evidence="8">
    <location>
        <begin position="25"/>
        <end position="159"/>
    </location>
</feature>
<evidence type="ECO:0000256" key="4">
    <source>
        <dbReference type="ARBA" id="ARBA00023136"/>
    </source>
</evidence>
<evidence type="ECO:0000256" key="8">
    <source>
        <dbReference type="SAM" id="SignalP"/>
    </source>
</evidence>
<dbReference type="InterPro" id="IPR052205">
    <property type="entry name" value="FliO/MopB"/>
</dbReference>
<evidence type="ECO:0000313" key="10">
    <source>
        <dbReference type="Proteomes" id="UP000030302"/>
    </source>
</evidence>
<dbReference type="OrthoDB" id="9182371at2"/>
<keyword evidence="3 7" id="KW-1133">Transmembrane helix</keyword>
<keyword evidence="8" id="KW-0732">Signal</keyword>
<evidence type="ECO:0000313" key="9">
    <source>
        <dbReference type="EMBL" id="AIY40287.1"/>
    </source>
</evidence>
<evidence type="ECO:0000256" key="3">
    <source>
        <dbReference type="ARBA" id="ARBA00022989"/>
    </source>
</evidence>
<dbReference type="GO" id="GO:0009425">
    <property type="term" value="C:bacterial-type flagellum basal body"/>
    <property type="evidence" value="ECO:0007669"/>
    <property type="project" value="UniProtKB-SubCell"/>
</dbReference>
<keyword evidence="9" id="KW-0966">Cell projection</keyword>
<dbReference type="Proteomes" id="UP000030302">
    <property type="component" value="Chromosome"/>
</dbReference>
<dbReference type="PANTHER" id="PTHR38766:SF1">
    <property type="entry name" value="FLAGELLAR PROTEIN FLIO"/>
    <property type="match status" value="1"/>
</dbReference>
<evidence type="ECO:0000256" key="5">
    <source>
        <dbReference type="ARBA" id="ARBA00023143"/>
    </source>
</evidence>
<keyword evidence="1 7" id="KW-1003">Cell membrane</keyword>
<dbReference type="InterPro" id="IPR022781">
    <property type="entry name" value="Flagellar_biosynth_FliO"/>
</dbReference>
<organism evidence="9 10">
    <name type="scientific">Collimonas arenae</name>
    <dbReference type="NCBI Taxonomy" id="279058"/>
    <lineage>
        <taxon>Bacteria</taxon>
        <taxon>Pseudomonadati</taxon>
        <taxon>Pseudomonadota</taxon>
        <taxon>Betaproteobacteria</taxon>
        <taxon>Burkholderiales</taxon>
        <taxon>Oxalobacteraceae</taxon>
        <taxon>Collimonas</taxon>
    </lineage>
</organism>
<keyword evidence="5 7" id="KW-0975">Bacterial flagellum</keyword>
<dbReference type="HOGENOM" id="CLU_113213_0_2_4"/>
<dbReference type="STRING" id="279058.LT85_1129"/>
<keyword evidence="9" id="KW-0282">Flagellum</keyword>
<protein>
    <recommendedName>
        <fullName evidence="7">Flagellar protein</fullName>
    </recommendedName>
</protein>
<dbReference type="AlphaFoldDB" id="A0A0A1FBT7"/>
<comment type="subcellular location">
    <subcellularLocation>
        <location evidence="7">Cell membrane</location>
    </subcellularLocation>
    <subcellularLocation>
        <location evidence="7">Bacterial flagellum basal body</location>
    </subcellularLocation>
</comment>
<dbReference type="KEGG" id="care:LT85_1129"/>
<dbReference type="RefSeq" id="WP_081992090.1">
    <property type="nucleotide sequence ID" value="NZ_CP009962.1"/>
</dbReference>
<keyword evidence="9" id="KW-0969">Cilium</keyword>
<name>A0A0A1FBT7_9BURK</name>
<feature type="transmembrane region" description="Helical" evidence="7">
    <location>
        <begin position="48"/>
        <end position="68"/>
    </location>
</feature>
<comment type="similarity">
    <text evidence="6 7">Belongs to the FliO/MopB family.</text>
</comment>
<gene>
    <name evidence="9" type="primary">fliQ</name>
    <name evidence="9" type="ORF">LT85_1129</name>
</gene>
<dbReference type="GO" id="GO:0044781">
    <property type="term" value="P:bacterial-type flagellum organization"/>
    <property type="evidence" value="ECO:0007669"/>
    <property type="project" value="UniProtKB-UniRule"/>
</dbReference>
<sequence length="159" mass="16360">MKTARSLWLALLLALAGAALPVQATIAASTAVIDAPAAVPSWGAAGLLQAASGLAVVIALIFLCAWAARRLGLQKHNSGRLVKIIASTAIGQRERVVVVEIGDTWLALGVTPGQIQALHSMPAQELPPEPKLPIRQGAIAAGNAAGLFAQKLRESLGKK</sequence>
<dbReference type="Pfam" id="PF04347">
    <property type="entry name" value="FliO"/>
    <property type="match status" value="1"/>
</dbReference>
<evidence type="ECO:0000256" key="7">
    <source>
        <dbReference type="RuleBase" id="RU362064"/>
    </source>
</evidence>
<dbReference type="EMBL" id="CP009962">
    <property type="protein sequence ID" value="AIY40287.1"/>
    <property type="molecule type" value="Genomic_DNA"/>
</dbReference>
<dbReference type="GO" id="GO:0005886">
    <property type="term" value="C:plasma membrane"/>
    <property type="evidence" value="ECO:0007669"/>
    <property type="project" value="UniProtKB-SubCell"/>
</dbReference>
<evidence type="ECO:0000256" key="6">
    <source>
        <dbReference type="ARBA" id="ARBA00037937"/>
    </source>
</evidence>
<dbReference type="PANTHER" id="PTHR38766">
    <property type="entry name" value="FLAGELLAR PROTEIN FLIO"/>
    <property type="match status" value="1"/>
</dbReference>
<evidence type="ECO:0000256" key="2">
    <source>
        <dbReference type="ARBA" id="ARBA00022692"/>
    </source>
</evidence>
<keyword evidence="2 7" id="KW-0812">Transmembrane</keyword>
<reference evidence="10" key="1">
    <citation type="journal article" date="2014" name="Soil Biol. Biochem.">
        <title>Structure and function of bacterial communities in ageing soils: Insights from the Mendocino ecological staircase.</title>
        <authorList>
            <person name="Uroz S."/>
            <person name="Tech J.J."/>
            <person name="Sawaya N.A."/>
            <person name="Frey-Klett P."/>
            <person name="Leveau J.H.J."/>
        </authorList>
    </citation>
    <scope>NUCLEOTIDE SEQUENCE [LARGE SCALE GENOMIC DNA]</scope>
    <source>
        <strain evidence="10">Cal35</strain>
    </source>
</reference>
<keyword evidence="4 7" id="KW-0472">Membrane</keyword>
<dbReference type="NCBIfam" id="TIGR03500">
    <property type="entry name" value="FliO_TIGR"/>
    <property type="match status" value="1"/>
</dbReference>
<keyword evidence="10" id="KW-1185">Reference proteome</keyword>
<evidence type="ECO:0000256" key="1">
    <source>
        <dbReference type="ARBA" id="ARBA00022475"/>
    </source>
</evidence>
<feature type="signal peptide" evidence="8">
    <location>
        <begin position="1"/>
        <end position="24"/>
    </location>
</feature>
<proteinExistence type="inferred from homology"/>